<accession>A0AAV7UNV1</accession>
<gene>
    <name evidence="1" type="ORF">NDU88_006173</name>
</gene>
<sequence length="164" mass="18651">MKQYSTPVVLPQRAVRLEVSGDAAGTLRNTEEPSRAELLAAIQSSRVALEGKIEMVTVEVNLLWADLRKVSDMVKVAEGSIAELQSEVGTLRKLMVQATSTVYGWRRSHFFNRPEEVWRWMEMWDKVAREETRKLEASPHGLLERIARSGDRMALVSSRIRVTE</sequence>
<dbReference type="AlphaFoldDB" id="A0AAV7UNV1"/>
<organism evidence="1 2">
    <name type="scientific">Pleurodeles waltl</name>
    <name type="common">Iberian ribbed newt</name>
    <dbReference type="NCBI Taxonomy" id="8319"/>
    <lineage>
        <taxon>Eukaryota</taxon>
        <taxon>Metazoa</taxon>
        <taxon>Chordata</taxon>
        <taxon>Craniata</taxon>
        <taxon>Vertebrata</taxon>
        <taxon>Euteleostomi</taxon>
        <taxon>Amphibia</taxon>
        <taxon>Batrachia</taxon>
        <taxon>Caudata</taxon>
        <taxon>Salamandroidea</taxon>
        <taxon>Salamandridae</taxon>
        <taxon>Pleurodelinae</taxon>
        <taxon>Pleurodeles</taxon>
    </lineage>
</organism>
<evidence type="ECO:0000313" key="2">
    <source>
        <dbReference type="Proteomes" id="UP001066276"/>
    </source>
</evidence>
<proteinExistence type="predicted"/>
<name>A0AAV7UNV1_PLEWA</name>
<keyword evidence="2" id="KW-1185">Reference proteome</keyword>
<dbReference type="EMBL" id="JANPWB010000005">
    <property type="protein sequence ID" value="KAJ1189428.1"/>
    <property type="molecule type" value="Genomic_DNA"/>
</dbReference>
<reference evidence="1" key="1">
    <citation type="journal article" date="2022" name="bioRxiv">
        <title>Sequencing and chromosome-scale assembly of the giantPleurodeles waltlgenome.</title>
        <authorList>
            <person name="Brown T."/>
            <person name="Elewa A."/>
            <person name="Iarovenko S."/>
            <person name="Subramanian E."/>
            <person name="Araus A.J."/>
            <person name="Petzold A."/>
            <person name="Susuki M."/>
            <person name="Suzuki K.-i.T."/>
            <person name="Hayashi T."/>
            <person name="Toyoda A."/>
            <person name="Oliveira C."/>
            <person name="Osipova E."/>
            <person name="Leigh N.D."/>
            <person name="Simon A."/>
            <person name="Yun M.H."/>
        </authorList>
    </citation>
    <scope>NUCLEOTIDE SEQUENCE</scope>
    <source>
        <strain evidence="1">20211129_DDA</strain>
        <tissue evidence="1">Liver</tissue>
    </source>
</reference>
<comment type="caution">
    <text evidence="1">The sequence shown here is derived from an EMBL/GenBank/DDBJ whole genome shotgun (WGS) entry which is preliminary data.</text>
</comment>
<protein>
    <submittedName>
        <fullName evidence="1">Uncharacterized protein</fullName>
    </submittedName>
</protein>
<dbReference type="Proteomes" id="UP001066276">
    <property type="component" value="Chromosome 3_1"/>
</dbReference>
<evidence type="ECO:0000313" key="1">
    <source>
        <dbReference type="EMBL" id="KAJ1189428.1"/>
    </source>
</evidence>